<dbReference type="PANTHER" id="PTHR46221:SF3">
    <property type="entry name" value="FERM AND PDZ DOMAIN-CONTAINING PROTEIN 4"/>
    <property type="match status" value="1"/>
</dbReference>
<dbReference type="InterPro" id="IPR029071">
    <property type="entry name" value="Ubiquitin-like_domsf"/>
</dbReference>
<dbReference type="PROSITE" id="PS50106">
    <property type="entry name" value="PDZ"/>
    <property type="match status" value="1"/>
</dbReference>
<dbReference type="InterPro" id="IPR001478">
    <property type="entry name" value="PDZ"/>
</dbReference>
<dbReference type="Pfam" id="PF00397">
    <property type="entry name" value="WW"/>
    <property type="match status" value="1"/>
</dbReference>
<dbReference type="PROSITE" id="PS01159">
    <property type="entry name" value="WW_DOMAIN_1"/>
    <property type="match status" value="1"/>
</dbReference>
<gene>
    <name evidence="5" type="ORF">NQ317_008030</name>
</gene>
<feature type="domain" description="PDZ" evidence="4">
    <location>
        <begin position="72"/>
        <end position="149"/>
    </location>
</feature>
<dbReference type="SMART" id="SM00295">
    <property type="entry name" value="B41"/>
    <property type="match status" value="1"/>
</dbReference>
<feature type="region of interest" description="Disordered" evidence="1">
    <location>
        <begin position="1106"/>
        <end position="1131"/>
    </location>
</feature>
<dbReference type="PROSITE" id="PS50020">
    <property type="entry name" value="WW_DOMAIN_2"/>
    <property type="match status" value="1"/>
</dbReference>
<dbReference type="SMART" id="SM00456">
    <property type="entry name" value="WW"/>
    <property type="match status" value="1"/>
</dbReference>
<evidence type="ECO:0000313" key="5">
    <source>
        <dbReference type="EMBL" id="KAJ8978389.1"/>
    </source>
</evidence>
<feature type="domain" description="WW" evidence="2">
    <location>
        <begin position="26"/>
        <end position="59"/>
    </location>
</feature>
<dbReference type="InterPro" id="IPR036020">
    <property type="entry name" value="WW_dom_sf"/>
</dbReference>
<dbReference type="SUPFAM" id="SSF51045">
    <property type="entry name" value="WW domain"/>
    <property type="match status" value="1"/>
</dbReference>
<evidence type="ECO:0000256" key="1">
    <source>
        <dbReference type="SAM" id="MobiDB-lite"/>
    </source>
</evidence>
<dbReference type="CDD" id="cd14473">
    <property type="entry name" value="FERM_B-lobe"/>
    <property type="match status" value="1"/>
</dbReference>
<accession>A0ABQ9JKC0</accession>
<dbReference type="SMART" id="SM00228">
    <property type="entry name" value="PDZ"/>
    <property type="match status" value="1"/>
</dbReference>
<dbReference type="EMBL" id="JAPWTJ010000445">
    <property type="protein sequence ID" value="KAJ8978389.1"/>
    <property type="molecule type" value="Genomic_DNA"/>
</dbReference>
<dbReference type="InterPro" id="IPR000299">
    <property type="entry name" value="FERM_domain"/>
</dbReference>
<dbReference type="Pfam" id="PF00595">
    <property type="entry name" value="PDZ"/>
    <property type="match status" value="1"/>
</dbReference>
<sequence length="1336" mass="148316">MYYVPRHVTRTAGWLPPVEAWKPSEDALPYGWERAIDESGRTYYINHVNKTTTYETPVAKGSEPAVKPEPRVVTLERSPVLGFGFVAGSEKPVIVRFVTEGGPSVDKLLPGDQILAVNGEDVKAAPREHVISLVRACTKTVNLVVCQPSEQQGARKSTLLSASKRARLRSKPSRVRFAERPSAFSLGDLCVPPMANVLKVFLENGQTKSFKYDAWTTVQDVVTSLETKLCLQATEHFSLVVEHIKSLKRNKLTLLDPQDTLARIASRPGAHKLRCLFRVAFVPASAAALAQRDLNALDYLYIQCCNDVIQERFAPELQYETALRLSALHIYQHGLANNIPASKLTVKTVEREFGLERFVPASLLENMKRKEVRKLVGHFLKLHSSMAGPGKQLTVLQAKLHYLDIVSQLPSYGAKCFSAGPKGDAMERVILVSPKFGISQITGTRNSVFQPVPIANIEDMRSIEVRSEDEVSRTVLIRLQNEKIVSICLEERDASELVLVLRGYFRLEAGQNLPVDRDEAPPIEDLAPPYLSQHKVVPEKWSYISQNSVKNVCFTMQPVYRGINKKTNGLYNTMGRQSKPPMNIGYSLDSNMNSSLSNRNHQFNSFDGNSIDFQSVVSMEILENGVVETKNDEVLRRVYEMNQLVENSERYLTEQENLERLTALSEWQETSVDIESDGDEPGQLKHSDSLLLLTKGQNYTERRHSFTNAAIELLRQETTCSESDNDSVYTPHSSPKHKQVPSNEDNKMNRVSFGLRSPDNAPDKELDFQTYLQHLRDIKNNGENMSGELDAINDIYVFDPDIIDLTMIPPPSTPDELDCALPSPINVPPKSFADSIDKLNKLGILNEDQDLEEFLASVTVLPPTQKVTPAVELTPEEIMAYIIPPPPSKSSLENLVMSEEERCAESLPADIHNNVSIKTNGVRRRNSNGSVKSNIIEYATVDRKGAFSCCAKNKTEKCTSRYRGGVPMKSPPDRPPKNTAQERQRSQSLTSSVHATACRENPPKLPPRCACSFIFTPKEATFTSTPPLEVLRQKKNLLQSKPCTDIRTASIGSPHFQRNRTVSNDLEANAADSGHNKLSVKQKTAISTPTSPHMGRNIHLTAIPIPIDPPGSPGRLPVNQEESPKSRSPIYSHDVAIAGSPSANDRTKSHTKDAENLRINGGSQIRNGCTSNKEHLLVKTDVAMASLLVRLDQVAAQCNAAQVHGGGRFISEEKFQAAKEELTSQSLQLVTSSKMLVIAMSDPNLPDLPENLAICLTILRRLTEVCQDLTNHTTAPLQTRNLILKVHDVTAAFRHLITSDIDRSSQKAIEEHLAAQAESLANVLATLLRSLRVFSP</sequence>
<organism evidence="5 6">
    <name type="scientific">Molorchus minor</name>
    <dbReference type="NCBI Taxonomy" id="1323400"/>
    <lineage>
        <taxon>Eukaryota</taxon>
        <taxon>Metazoa</taxon>
        <taxon>Ecdysozoa</taxon>
        <taxon>Arthropoda</taxon>
        <taxon>Hexapoda</taxon>
        <taxon>Insecta</taxon>
        <taxon>Pterygota</taxon>
        <taxon>Neoptera</taxon>
        <taxon>Endopterygota</taxon>
        <taxon>Coleoptera</taxon>
        <taxon>Polyphaga</taxon>
        <taxon>Cucujiformia</taxon>
        <taxon>Chrysomeloidea</taxon>
        <taxon>Cerambycidae</taxon>
        <taxon>Lamiinae</taxon>
        <taxon>Monochamini</taxon>
        <taxon>Molorchus</taxon>
    </lineage>
</organism>
<reference evidence="5" key="1">
    <citation type="journal article" date="2023" name="Insect Mol. Biol.">
        <title>Genome sequencing provides insights into the evolution of gene families encoding plant cell wall-degrading enzymes in longhorned beetles.</title>
        <authorList>
            <person name="Shin N.R."/>
            <person name="Okamura Y."/>
            <person name="Kirsch R."/>
            <person name="Pauchet Y."/>
        </authorList>
    </citation>
    <scope>NUCLEOTIDE SEQUENCE</scope>
    <source>
        <strain evidence="5">MMC_N1</strain>
    </source>
</reference>
<dbReference type="SUPFAM" id="SSF50156">
    <property type="entry name" value="PDZ domain-like"/>
    <property type="match status" value="1"/>
</dbReference>
<dbReference type="InterPro" id="IPR035963">
    <property type="entry name" value="FERM_2"/>
</dbReference>
<dbReference type="SUPFAM" id="SSF47031">
    <property type="entry name" value="Second domain of FERM"/>
    <property type="match status" value="1"/>
</dbReference>
<dbReference type="PANTHER" id="PTHR46221">
    <property type="entry name" value="FERM AND PDZ DOMAIN-CONTAINING PROTEIN FAMILY MEMBER"/>
    <property type="match status" value="1"/>
</dbReference>
<dbReference type="Gene3D" id="2.30.42.10">
    <property type="match status" value="1"/>
</dbReference>
<dbReference type="Pfam" id="PF21989">
    <property type="entry name" value="RA_2"/>
    <property type="match status" value="1"/>
</dbReference>
<dbReference type="InterPro" id="IPR036034">
    <property type="entry name" value="PDZ_sf"/>
</dbReference>
<dbReference type="CDD" id="cd00201">
    <property type="entry name" value="WW"/>
    <property type="match status" value="1"/>
</dbReference>
<feature type="region of interest" description="Disordered" evidence="1">
    <location>
        <begin position="719"/>
        <end position="747"/>
    </location>
</feature>
<dbReference type="InterPro" id="IPR019749">
    <property type="entry name" value="Band_41_domain"/>
</dbReference>
<dbReference type="InterPro" id="IPR001202">
    <property type="entry name" value="WW_dom"/>
</dbReference>
<dbReference type="InterPro" id="IPR019748">
    <property type="entry name" value="FERM_central"/>
</dbReference>
<evidence type="ECO:0000259" key="2">
    <source>
        <dbReference type="PROSITE" id="PS50020"/>
    </source>
</evidence>
<dbReference type="CDD" id="cd17088">
    <property type="entry name" value="FERM_F1_FRMPD1_like"/>
    <property type="match status" value="1"/>
</dbReference>
<evidence type="ECO:0000313" key="6">
    <source>
        <dbReference type="Proteomes" id="UP001162164"/>
    </source>
</evidence>
<dbReference type="SUPFAM" id="SSF50729">
    <property type="entry name" value="PH domain-like"/>
    <property type="match status" value="1"/>
</dbReference>
<keyword evidence="6" id="KW-1185">Reference proteome</keyword>
<proteinExistence type="predicted"/>
<dbReference type="InterPro" id="IPR014352">
    <property type="entry name" value="FERM/acyl-CoA-bd_prot_sf"/>
</dbReference>
<dbReference type="Proteomes" id="UP001162164">
    <property type="component" value="Unassembled WGS sequence"/>
</dbReference>
<dbReference type="SUPFAM" id="SSF54236">
    <property type="entry name" value="Ubiquitin-like"/>
    <property type="match status" value="1"/>
</dbReference>
<dbReference type="Gene3D" id="3.10.20.90">
    <property type="entry name" value="Phosphatidylinositol 3-kinase Catalytic Subunit, Chain A, domain 1"/>
    <property type="match status" value="1"/>
</dbReference>
<dbReference type="Gene3D" id="1.20.80.10">
    <property type="match status" value="1"/>
</dbReference>
<dbReference type="Pfam" id="PF00373">
    <property type="entry name" value="FERM_M"/>
    <property type="match status" value="1"/>
</dbReference>
<name>A0ABQ9JKC0_9CUCU</name>
<comment type="caution">
    <text evidence="5">The sequence shown here is derived from an EMBL/GenBank/DDBJ whole genome shotgun (WGS) entry which is preliminary data.</text>
</comment>
<feature type="compositionally biased region" description="Polar residues" evidence="1">
    <location>
        <begin position="719"/>
        <end position="733"/>
    </location>
</feature>
<dbReference type="CDD" id="cd06769">
    <property type="entry name" value="PDZ_FRMPD1_3_4-like"/>
    <property type="match status" value="1"/>
</dbReference>
<evidence type="ECO:0008006" key="7">
    <source>
        <dbReference type="Google" id="ProtNLM"/>
    </source>
</evidence>
<feature type="compositionally biased region" description="Basic and acidic residues" evidence="1">
    <location>
        <begin position="971"/>
        <end position="985"/>
    </location>
</feature>
<dbReference type="PROSITE" id="PS50057">
    <property type="entry name" value="FERM_3"/>
    <property type="match status" value="1"/>
</dbReference>
<feature type="region of interest" description="Disordered" evidence="1">
    <location>
        <begin position="961"/>
        <end position="999"/>
    </location>
</feature>
<protein>
    <recommendedName>
        <fullName evidence="7">FERM and PDZ domain-containing protein 4</fullName>
    </recommendedName>
</protein>
<dbReference type="Gene3D" id="2.20.70.10">
    <property type="match status" value="1"/>
</dbReference>
<evidence type="ECO:0000259" key="4">
    <source>
        <dbReference type="PROSITE" id="PS50106"/>
    </source>
</evidence>
<evidence type="ECO:0000259" key="3">
    <source>
        <dbReference type="PROSITE" id="PS50057"/>
    </source>
</evidence>
<feature type="domain" description="FERM" evidence="3">
    <location>
        <begin position="196"/>
        <end position="512"/>
    </location>
</feature>